<feature type="non-terminal residue" evidence="2">
    <location>
        <position position="209"/>
    </location>
</feature>
<keyword evidence="3" id="KW-1185">Reference proteome</keyword>
<feature type="region of interest" description="Disordered" evidence="1">
    <location>
        <begin position="77"/>
        <end position="98"/>
    </location>
</feature>
<gene>
    <name evidence="2" type="ORF">QTO34_001267</name>
</gene>
<evidence type="ECO:0000313" key="2">
    <source>
        <dbReference type="EMBL" id="KAK1338155.1"/>
    </source>
</evidence>
<dbReference type="Proteomes" id="UP001177744">
    <property type="component" value="Unassembled WGS sequence"/>
</dbReference>
<dbReference type="EMBL" id="JAULJE010000010">
    <property type="protein sequence ID" value="KAK1338155.1"/>
    <property type="molecule type" value="Genomic_DNA"/>
</dbReference>
<reference evidence="2" key="1">
    <citation type="submission" date="2023-06" db="EMBL/GenBank/DDBJ databases">
        <title>Reference genome for the Northern bat (Eptesicus nilssonii), a most northern bat species.</title>
        <authorList>
            <person name="Laine V.N."/>
            <person name="Pulliainen A.T."/>
            <person name="Lilley T.M."/>
        </authorList>
    </citation>
    <scope>NUCLEOTIDE SEQUENCE</scope>
    <source>
        <strain evidence="2">BLF_Eptnil</strain>
        <tissue evidence="2">Kidney</tissue>
    </source>
</reference>
<organism evidence="2 3">
    <name type="scientific">Cnephaeus nilssonii</name>
    <name type="common">Northern bat</name>
    <name type="synonym">Eptesicus nilssonii</name>
    <dbReference type="NCBI Taxonomy" id="3371016"/>
    <lineage>
        <taxon>Eukaryota</taxon>
        <taxon>Metazoa</taxon>
        <taxon>Chordata</taxon>
        <taxon>Craniata</taxon>
        <taxon>Vertebrata</taxon>
        <taxon>Euteleostomi</taxon>
        <taxon>Mammalia</taxon>
        <taxon>Eutheria</taxon>
        <taxon>Laurasiatheria</taxon>
        <taxon>Chiroptera</taxon>
        <taxon>Yangochiroptera</taxon>
        <taxon>Vespertilionidae</taxon>
        <taxon>Cnephaeus</taxon>
    </lineage>
</organism>
<feature type="region of interest" description="Disordered" evidence="1">
    <location>
        <begin position="165"/>
        <end position="209"/>
    </location>
</feature>
<evidence type="ECO:0000313" key="3">
    <source>
        <dbReference type="Proteomes" id="UP001177744"/>
    </source>
</evidence>
<comment type="caution">
    <text evidence="2">The sequence shown here is derived from an EMBL/GenBank/DDBJ whole genome shotgun (WGS) entry which is preliminary data.</text>
</comment>
<accession>A0AA40HVP4</accession>
<sequence length="209" mass="23193">MWMEIVREPELEVEHEDDLIGLSSILKEVLWVKFDPSASHATEKMCMKEIVNWCSKLHCLILSNFTATAIFNNHHPDRSVSSSTSHEKTSSHQQNDYNSLKAQIMRRHELSICAMAVLRHRQANGAASRAGLLEVWRRRVVGGRRGSPGRSLAAVGPQEHVAVAPAFLGGRQRPDPGLGSGRRRTTPPPRLALGAQGLRSCRPADRQPT</sequence>
<protein>
    <submittedName>
        <fullName evidence="2">Uncharacterized protein</fullName>
    </submittedName>
</protein>
<evidence type="ECO:0000256" key="1">
    <source>
        <dbReference type="SAM" id="MobiDB-lite"/>
    </source>
</evidence>
<proteinExistence type="predicted"/>
<name>A0AA40HVP4_CNENI</name>
<dbReference type="AlphaFoldDB" id="A0AA40HVP4"/>